<dbReference type="AlphaFoldDB" id="A0A1H4N779"/>
<dbReference type="Pfam" id="PF08338">
    <property type="entry name" value="DUF1731"/>
    <property type="match status" value="1"/>
</dbReference>
<dbReference type="PANTHER" id="PTHR11092">
    <property type="entry name" value="SUGAR NUCLEOTIDE EPIMERASE RELATED"/>
    <property type="match status" value="1"/>
</dbReference>
<keyword evidence="5" id="KW-1185">Reference proteome</keyword>
<feature type="domain" description="DUF1731" evidence="3">
    <location>
        <begin position="249"/>
        <end position="294"/>
    </location>
</feature>
<comment type="similarity">
    <text evidence="1">Belongs to the NAD(P)-dependent epimerase/dehydratase family. SDR39U1 subfamily.</text>
</comment>
<dbReference type="Pfam" id="PF01370">
    <property type="entry name" value="Epimerase"/>
    <property type="match status" value="1"/>
</dbReference>
<dbReference type="OrthoDB" id="9801773at2"/>
<organism evidence="4 5">
    <name type="scientific">Paramicrobacterium humi</name>
    <dbReference type="NCBI Taxonomy" id="640635"/>
    <lineage>
        <taxon>Bacteria</taxon>
        <taxon>Bacillati</taxon>
        <taxon>Actinomycetota</taxon>
        <taxon>Actinomycetes</taxon>
        <taxon>Micrococcales</taxon>
        <taxon>Microbacteriaceae</taxon>
        <taxon>Paramicrobacterium</taxon>
    </lineage>
</organism>
<gene>
    <name evidence="4" type="ORF">SAMN04489806_2104</name>
</gene>
<evidence type="ECO:0008006" key="6">
    <source>
        <dbReference type="Google" id="ProtNLM"/>
    </source>
</evidence>
<proteinExistence type="inferred from homology"/>
<dbReference type="RefSeq" id="WP_091183671.1">
    <property type="nucleotide sequence ID" value="NZ_FNRY01000001.1"/>
</dbReference>
<protein>
    <recommendedName>
        <fullName evidence="6">TIGR01777 family protein</fullName>
    </recommendedName>
</protein>
<evidence type="ECO:0000259" key="3">
    <source>
        <dbReference type="Pfam" id="PF08338"/>
    </source>
</evidence>
<feature type="domain" description="NAD-dependent epimerase/dehydratase" evidence="2">
    <location>
        <begin position="5"/>
        <end position="213"/>
    </location>
</feature>
<dbReference type="InterPro" id="IPR036291">
    <property type="entry name" value="NAD(P)-bd_dom_sf"/>
</dbReference>
<dbReference type="Proteomes" id="UP000199183">
    <property type="component" value="Unassembled WGS sequence"/>
</dbReference>
<evidence type="ECO:0000313" key="5">
    <source>
        <dbReference type="Proteomes" id="UP000199183"/>
    </source>
</evidence>
<evidence type="ECO:0000313" key="4">
    <source>
        <dbReference type="EMBL" id="SEB91093.1"/>
    </source>
</evidence>
<dbReference type="PANTHER" id="PTHR11092:SF0">
    <property type="entry name" value="EPIMERASE FAMILY PROTEIN SDR39U1"/>
    <property type="match status" value="1"/>
</dbReference>
<dbReference type="EMBL" id="FNRY01000001">
    <property type="protein sequence ID" value="SEB91093.1"/>
    <property type="molecule type" value="Genomic_DNA"/>
</dbReference>
<dbReference type="InterPro" id="IPR013549">
    <property type="entry name" value="DUF1731"/>
</dbReference>
<sequence>MAERVLIAGASGMIGTALAAQLRDAGAEVHTLVRGIARTTTEHAWDPASGRVPQEVIDRADAVVGLSGASLSRLPWTPGYRRTILRSRIDTTATLAAAITRSATPPRVWVNASAVGFYGRVPGDRPFDESSPQGEGFLAGVVGEWEDAARPASDATRLVFARTGVVLGPEGAVKPLALAARLGVGTTFGTGNQRWPWVALEDEARAIRHAIDTEAISGPMNIVAPAHDTAADVSRAIAAALHRPSWLRVPGPLAHTLLGTAADEMLLGDQPVAPRVLEQTGFRYAQPRLADAAARAVRRA</sequence>
<dbReference type="Gene3D" id="3.40.50.720">
    <property type="entry name" value="NAD(P)-binding Rossmann-like Domain"/>
    <property type="match status" value="1"/>
</dbReference>
<dbReference type="SUPFAM" id="SSF51735">
    <property type="entry name" value="NAD(P)-binding Rossmann-fold domains"/>
    <property type="match status" value="1"/>
</dbReference>
<accession>A0A1H4N779</accession>
<name>A0A1H4N779_9MICO</name>
<dbReference type="STRING" id="640635.SAMN04489806_2104"/>
<evidence type="ECO:0000259" key="2">
    <source>
        <dbReference type="Pfam" id="PF01370"/>
    </source>
</evidence>
<dbReference type="InterPro" id="IPR010099">
    <property type="entry name" value="SDR39U1"/>
</dbReference>
<reference evidence="4 5" key="1">
    <citation type="submission" date="2016-10" db="EMBL/GenBank/DDBJ databases">
        <authorList>
            <person name="de Groot N.N."/>
        </authorList>
    </citation>
    <scope>NUCLEOTIDE SEQUENCE [LARGE SCALE GENOMIC DNA]</scope>
    <source>
        <strain evidence="4 5">DSM 21799</strain>
    </source>
</reference>
<dbReference type="InterPro" id="IPR001509">
    <property type="entry name" value="Epimerase_deHydtase"/>
</dbReference>
<dbReference type="NCBIfam" id="TIGR01777">
    <property type="entry name" value="yfcH"/>
    <property type="match status" value="1"/>
</dbReference>
<evidence type="ECO:0000256" key="1">
    <source>
        <dbReference type="ARBA" id="ARBA00009353"/>
    </source>
</evidence>